<dbReference type="Proteomes" id="UP000267208">
    <property type="component" value="Chromosome"/>
</dbReference>
<keyword evidence="4" id="KW-0804">Transcription</keyword>
<dbReference type="InterPro" id="IPR002178">
    <property type="entry name" value="PTS_EIIA_type-2_dom"/>
</dbReference>
<evidence type="ECO:0000259" key="6">
    <source>
        <dbReference type="PROSITE" id="PS51372"/>
    </source>
</evidence>
<evidence type="ECO:0000313" key="8">
    <source>
        <dbReference type="Proteomes" id="UP000267208"/>
    </source>
</evidence>
<gene>
    <name evidence="7" type="ORF">D1B17_00415</name>
</gene>
<dbReference type="Gene3D" id="3.40.930.10">
    <property type="entry name" value="Mannitol-specific EII, Chain A"/>
    <property type="match status" value="1"/>
</dbReference>
<evidence type="ECO:0000256" key="4">
    <source>
        <dbReference type="ARBA" id="ARBA00023163"/>
    </source>
</evidence>
<dbReference type="Pfam" id="PF00874">
    <property type="entry name" value="PRD"/>
    <property type="match status" value="1"/>
</dbReference>
<sequence>MKDNYAKLLLQLEKKTSGISGNQLSEYLGVSTRSVRNYVKDLNNNYLQGAQIEASPDHGYILKGQITSITETGQLEFEQRAFFILRYLMTSSQVTTYEDLADQLHYSPQTVRNDIYRIQELIAEEQRDVKLQAIIFKGVVLEGDELAIRSLLDSFFNPNSTTFEQLEREYNFYFEPWITPLTIHSLLEIIRQEFTKHSLKATPSLVKPIASYIIIANHRDKLGFKLNQILPETQQLKMETLNYASKLLKRGFEIFNDINPDNVETWCFAWLLVSQQLLTDNVVINFETDPQLKHRVQEALLQLGETYKQPFLHDSKLQTDLLLHVSRDMYPLQYQFYIENSYLHHIKTDYILAYQYAVDFANSLIKSLNLKVPDNEIGYYALHFASFLERNQQRSIDIAVVFARRPVTGQMLARRIEEKFSNVQVVSIVDTKHVTDIPKVSLIVASNEVNIDSKYPIIYVNDWLDSNDNKKLQLQISRIILNQVLKGSLLIHGTFKDKKELIKTVLHKMGNDGLYKDIIKREQLSSTETGNFAAIPHPMRIPDVSEFALGIVILDEPMKWDKEQVRLVIVVIPTHDQLSRYEMIFKELQRVVTNNELPNLLPNISSLDDFINLIANANQS</sequence>
<protein>
    <submittedName>
        <fullName evidence="7">Transcription antiterminator</fullName>
    </submittedName>
</protein>
<dbReference type="SUPFAM" id="SSF55804">
    <property type="entry name" value="Phoshotransferase/anion transport protein"/>
    <property type="match status" value="1"/>
</dbReference>
<dbReference type="Pfam" id="PF00359">
    <property type="entry name" value="PTS_EIIA_2"/>
    <property type="match status" value="1"/>
</dbReference>
<organism evidence="7 8">
    <name type="scientific">Companilactobacillus zhachilii</name>
    <dbReference type="NCBI Taxonomy" id="2304606"/>
    <lineage>
        <taxon>Bacteria</taxon>
        <taxon>Bacillati</taxon>
        <taxon>Bacillota</taxon>
        <taxon>Bacilli</taxon>
        <taxon>Lactobacillales</taxon>
        <taxon>Lactobacillaceae</taxon>
        <taxon>Companilactobacillus</taxon>
    </lineage>
</organism>
<evidence type="ECO:0000256" key="2">
    <source>
        <dbReference type="ARBA" id="ARBA00023015"/>
    </source>
</evidence>
<reference evidence="8" key="1">
    <citation type="submission" date="2018-08" db="EMBL/GenBank/DDBJ databases">
        <title>Genome of Lactobacillus sp. HBUAS52074.</title>
        <authorList>
            <person name="Guo Z."/>
            <person name="Zhang Z.D."/>
        </authorList>
    </citation>
    <scope>NUCLEOTIDE SEQUENCE [LARGE SCALE GENOMIC DNA]</scope>
    <source>
        <strain evidence="8">HBUAS52074</strain>
    </source>
</reference>
<dbReference type="Gene3D" id="1.10.1790.10">
    <property type="entry name" value="PRD domain"/>
    <property type="match status" value="1"/>
</dbReference>
<dbReference type="SUPFAM" id="SSF63520">
    <property type="entry name" value="PTS-regulatory domain, PRD"/>
    <property type="match status" value="1"/>
</dbReference>
<dbReference type="AlphaFoldDB" id="A0A386PQQ7"/>
<evidence type="ECO:0000259" key="5">
    <source>
        <dbReference type="PROSITE" id="PS51094"/>
    </source>
</evidence>
<dbReference type="InterPro" id="IPR013196">
    <property type="entry name" value="HTH_11"/>
</dbReference>
<feature type="domain" description="PTS EIIA type-2" evidence="5">
    <location>
        <begin position="472"/>
        <end position="617"/>
    </location>
</feature>
<evidence type="ECO:0000256" key="3">
    <source>
        <dbReference type="ARBA" id="ARBA00023159"/>
    </source>
</evidence>
<evidence type="ECO:0000256" key="1">
    <source>
        <dbReference type="ARBA" id="ARBA00022737"/>
    </source>
</evidence>
<dbReference type="PANTHER" id="PTHR30185">
    <property type="entry name" value="CRYPTIC BETA-GLUCOSIDE BGL OPERON ANTITERMINATOR"/>
    <property type="match status" value="1"/>
</dbReference>
<keyword evidence="1" id="KW-0677">Repeat</keyword>
<name>A0A386PQQ7_9LACO</name>
<dbReference type="InterPro" id="IPR011608">
    <property type="entry name" value="PRD"/>
</dbReference>
<proteinExistence type="predicted"/>
<keyword evidence="2" id="KW-0805">Transcription regulation</keyword>
<feature type="domain" description="PRD" evidence="6">
    <location>
        <begin position="287"/>
        <end position="394"/>
    </location>
</feature>
<dbReference type="PANTHER" id="PTHR30185:SF13">
    <property type="entry name" value="LICABCH OPERON REGULATOR-RELATED"/>
    <property type="match status" value="1"/>
</dbReference>
<dbReference type="PROSITE" id="PS51094">
    <property type="entry name" value="PTS_EIIA_TYPE_2"/>
    <property type="match status" value="1"/>
</dbReference>
<dbReference type="GO" id="GO:0006355">
    <property type="term" value="P:regulation of DNA-templated transcription"/>
    <property type="evidence" value="ECO:0007669"/>
    <property type="project" value="InterPro"/>
</dbReference>
<dbReference type="OrthoDB" id="3175596at2"/>
<dbReference type="InterPro" id="IPR050661">
    <property type="entry name" value="BglG_antiterminators"/>
</dbReference>
<dbReference type="InterPro" id="IPR016152">
    <property type="entry name" value="PTrfase/Anion_transptr"/>
</dbReference>
<dbReference type="InterPro" id="IPR007737">
    <property type="entry name" value="Mga_HTH"/>
</dbReference>
<accession>A0A386PQQ7</accession>
<keyword evidence="3" id="KW-0010">Activator</keyword>
<dbReference type="PROSITE" id="PS51372">
    <property type="entry name" value="PRD_2"/>
    <property type="match status" value="1"/>
</dbReference>
<dbReference type="Pfam" id="PF05043">
    <property type="entry name" value="Mga"/>
    <property type="match status" value="1"/>
</dbReference>
<evidence type="ECO:0000313" key="7">
    <source>
        <dbReference type="EMBL" id="AYE37205.1"/>
    </source>
</evidence>
<dbReference type="KEGG" id="lzh:D1B17_00415"/>
<keyword evidence="8" id="KW-1185">Reference proteome</keyword>
<dbReference type="InterPro" id="IPR036388">
    <property type="entry name" value="WH-like_DNA-bd_sf"/>
</dbReference>
<dbReference type="EMBL" id="CP031933">
    <property type="protein sequence ID" value="AYE37205.1"/>
    <property type="molecule type" value="Genomic_DNA"/>
</dbReference>
<dbReference type="Gene3D" id="1.10.10.10">
    <property type="entry name" value="Winged helix-like DNA-binding domain superfamily/Winged helix DNA-binding domain"/>
    <property type="match status" value="2"/>
</dbReference>
<dbReference type="Pfam" id="PF08279">
    <property type="entry name" value="HTH_11"/>
    <property type="match status" value="1"/>
</dbReference>
<dbReference type="InterPro" id="IPR036634">
    <property type="entry name" value="PRD_sf"/>
</dbReference>
<dbReference type="RefSeq" id="WP_120141364.1">
    <property type="nucleotide sequence ID" value="NZ_CP031933.2"/>
</dbReference>